<name>A0A6M8EC71_9BACT</name>
<dbReference type="InterPro" id="IPR050469">
    <property type="entry name" value="Diguanylate_Cyclase"/>
</dbReference>
<dbReference type="GO" id="GO:0052621">
    <property type="term" value="F:diguanylate cyclase activity"/>
    <property type="evidence" value="ECO:0007669"/>
    <property type="project" value="UniProtKB-EC"/>
</dbReference>
<dbReference type="Proteomes" id="UP000503483">
    <property type="component" value="Chromosome"/>
</dbReference>
<evidence type="ECO:0000259" key="4">
    <source>
        <dbReference type="PROSITE" id="PS50887"/>
    </source>
</evidence>
<evidence type="ECO:0000256" key="1">
    <source>
        <dbReference type="ARBA" id="ARBA00012528"/>
    </source>
</evidence>
<evidence type="ECO:0000313" key="5">
    <source>
        <dbReference type="EMBL" id="QKE28080.1"/>
    </source>
</evidence>
<dbReference type="EMBL" id="CP042652">
    <property type="protein sequence ID" value="QKE28080.1"/>
    <property type="molecule type" value="Genomic_DNA"/>
</dbReference>
<dbReference type="Pfam" id="PF00990">
    <property type="entry name" value="GGDEF"/>
    <property type="match status" value="1"/>
</dbReference>
<sequence length="415" mass="48533">MGKIKELTKNTLFQLKEENLPTTPENYFIEFKNQAQISDVEIAEFELFNKIKEALTPNEIELSEINTFNHLAIILAKRVNEEELKKLINIFEEILKPFSDLELSQKIEEFILKILETPKNIILDESINMLKELANKRVDSDRKILKDKTNDIIKLTSLMSRYFDKTLSESENSGEDILKIKDELITLNMSEASQRELKVVQTKLVATIHKIENSIKTNCKIINDHKIQFNSLNEQIRKLQEELSIAREEKETDFLTNVFNRRAYHNEIEKIEKNYSIFNNNYAIIFYDIDHFKKINDTYGHTCGDSVLKNFAGILKSLTRTEDVIARYGGEEFIALINYEKEEEVLGYIKRVKKAITSTNFIYKEETIHIKFSAGISYRNKYDSYSDAKKRADELLYEAKSKGRDKIIFDNESEI</sequence>
<dbReference type="PANTHER" id="PTHR45138:SF9">
    <property type="entry name" value="DIGUANYLATE CYCLASE DGCM-RELATED"/>
    <property type="match status" value="1"/>
</dbReference>
<feature type="coiled-coil region" evidence="3">
    <location>
        <begin position="222"/>
        <end position="281"/>
    </location>
</feature>
<dbReference type="AlphaFoldDB" id="A0A6M8EC71"/>
<gene>
    <name evidence="5" type="ORF">AACT_0887</name>
</gene>
<dbReference type="SUPFAM" id="SSF55073">
    <property type="entry name" value="Nucleotide cyclase"/>
    <property type="match status" value="1"/>
</dbReference>
<dbReference type="PROSITE" id="PS50887">
    <property type="entry name" value="GGDEF"/>
    <property type="match status" value="1"/>
</dbReference>
<dbReference type="Gene3D" id="3.30.70.270">
    <property type="match status" value="1"/>
</dbReference>
<dbReference type="EC" id="2.7.7.65" evidence="1"/>
<protein>
    <recommendedName>
        <fullName evidence="1">diguanylate cyclase</fullName>
        <ecNumber evidence="1">2.7.7.65</ecNumber>
    </recommendedName>
</protein>
<comment type="catalytic activity">
    <reaction evidence="2">
        <text>2 GTP = 3',3'-c-di-GMP + 2 diphosphate</text>
        <dbReference type="Rhea" id="RHEA:24898"/>
        <dbReference type="ChEBI" id="CHEBI:33019"/>
        <dbReference type="ChEBI" id="CHEBI:37565"/>
        <dbReference type="ChEBI" id="CHEBI:58805"/>
        <dbReference type="EC" id="2.7.7.65"/>
    </reaction>
</comment>
<dbReference type="InterPro" id="IPR043128">
    <property type="entry name" value="Rev_trsase/Diguanyl_cyclase"/>
</dbReference>
<proteinExistence type="predicted"/>
<accession>A0A6M8EC71</accession>
<evidence type="ECO:0000313" key="6">
    <source>
        <dbReference type="Proteomes" id="UP000503483"/>
    </source>
</evidence>
<organism evidence="5 6">
    <name type="scientific">Arcobacter acticola</name>
    <dbReference type="NCBI Taxonomy" id="1849015"/>
    <lineage>
        <taxon>Bacteria</taxon>
        <taxon>Pseudomonadati</taxon>
        <taxon>Campylobacterota</taxon>
        <taxon>Epsilonproteobacteria</taxon>
        <taxon>Campylobacterales</taxon>
        <taxon>Arcobacteraceae</taxon>
        <taxon>Arcobacter</taxon>
    </lineage>
</organism>
<keyword evidence="3" id="KW-0175">Coiled coil</keyword>
<dbReference type="SMART" id="SM00267">
    <property type="entry name" value="GGDEF"/>
    <property type="match status" value="1"/>
</dbReference>
<keyword evidence="6" id="KW-1185">Reference proteome</keyword>
<feature type="domain" description="GGDEF" evidence="4">
    <location>
        <begin position="280"/>
        <end position="412"/>
    </location>
</feature>
<dbReference type="CDD" id="cd01949">
    <property type="entry name" value="GGDEF"/>
    <property type="match status" value="1"/>
</dbReference>
<dbReference type="PANTHER" id="PTHR45138">
    <property type="entry name" value="REGULATORY COMPONENTS OF SENSORY TRANSDUCTION SYSTEM"/>
    <property type="match status" value="1"/>
</dbReference>
<dbReference type="InterPro" id="IPR000160">
    <property type="entry name" value="GGDEF_dom"/>
</dbReference>
<dbReference type="NCBIfam" id="TIGR00254">
    <property type="entry name" value="GGDEF"/>
    <property type="match status" value="1"/>
</dbReference>
<dbReference type="FunFam" id="3.30.70.270:FF:000001">
    <property type="entry name" value="Diguanylate cyclase domain protein"/>
    <property type="match status" value="1"/>
</dbReference>
<reference evidence="5 6" key="1">
    <citation type="submission" date="2019-08" db="EMBL/GenBank/DDBJ databases">
        <title>Complete genome sequence of Arcobacter acticola.</title>
        <authorList>
            <person name="Miller W."/>
        </authorList>
    </citation>
    <scope>NUCLEOTIDE SEQUENCE [LARGE SCALE GENOMIC DNA]</scope>
    <source>
        <strain evidence="5 6">KCTC 52212</strain>
    </source>
</reference>
<dbReference type="InterPro" id="IPR029787">
    <property type="entry name" value="Nucleotide_cyclase"/>
</dbReference>
<evidence type="ECO:0000256" key="3">
    <source>
        <dbReference type="SAM" id="Coils"/>
    </source>
</evidence>
<dbReference type="KEGG" id="paco:AACT_0887"/>
<dbReference type="RefSeq" id="WP_172125352.1">
    <property type="nucleotide sequence ID" value="NZ_CP042652.1"/>
</dbReference>
<evidence type="ECO:0000256" key="2">
    <source>
        <dbReference type="ARBA" id="ARBA00034247"/>
    </source>
</evidence>